<feature type="domain" description="Protein kinase" evidence="7">
    <location>
        <begin position="72"/>
        <end position="339"/>
    </location>
</feature>
<evidence type="ECO:0000256" key="5">
    <source>
        <dbReference type="ARBA" id="ARBA00022840"/>
    </source>
</evidence>
<dbReference type="InterPro" id="IPR017441">
    <property type="entry name" value="Protein_kinase_ATP_BS"/>
</dbReference>
<dbReference type="EMBL" id="MK500370">
    <property type="protein sequence ID" value="QBK87843.1"/>
    <property type="molecule type" value="Genomic_DNA"/>
</dbReference>
<keyword evidence="3 6" id="KW-0547">Nucleotide-binding</keyword>
<dbReference type="PANTHER" id="PTHR24350">
    <property type="entry name" value="SERINE/THREONINE-PROTEIN KINASE IAL-RELATED"/>
    <property type="match status" value="1"/>
</dbReference>
<keyword evidence="5 6" id="KW-0067">ATP-binding</keyword>
<dbReference type="Gene3D" id="3.30.200.20">
    <property type="entry name" value="Phosphorylase Kinase, domain 1"/>
    <property type="match status" value="1"/>
</dbReference>
<dbReference type="InterPro" id="IPR000719">
    <property type="entry name" value="Prot_kinase_dom"/>
</dbReference>
<gene>
    <name evidence="8" type="ORF">LCMAC202_01910</name>
</gene>
<evidence type="ECO:0000313" key="8">
    <source>
        <dbReference type="EMBL" id="QBK87843.1"/>
    </source>
</evidence>
<evidence type="ECO:0000256" key="2">
    <source>
        <dbReference type="ARBA" id="ARBA00022679"/>
    </source>
</evidence>
<dbReference type="SUPFAM" id="SSF56112">
    <property type="entry name" value="Protein kinase-like (PK-like)"/>
    <property type="match status" value="1"/>
</dbReference>
<protein>
    <submittedName>
        <fullName evidence="8">Putative serine/threonine protein kinase</fullName>
    </submittedName>
</protein>
<proteinExistence type="predicted"/>
<evidence type="ECO:0000256" key="3">
    <source>
        <dbReference type="ARBA" id="ARBA00022741"/>
    </source>
</evidence>
<dbReference type="PROSITE" id="PS00108">
    <property type="entry name" value="PROTEIN_KINASE_ST"/>
    <property type="match status" value="1"/>
</dbReference>
<dbReference type="InterPro" id="IPR030616">
    <property type="entry name" value="Aur-like"/>
</dbReference>
<dbReference type="PROSITE" id="PS50011">
    <property type="entry name" value="PROTEIN_KINASE_DOM"/>
    <property type="match status" value="1"/>
</dbReference>
<evidence type="ECO:0000256" key="6">
    <source>
        <dbReference type="PROSITE-ProRule" id="PRU10141"/>
    </source>
</evidence>
<dbReference type="Pfam" id="PF00069">
    <property type="entry name" value="Pkinase"/>
    <property type="match status" value="1"/>
</dbReference>
<name>A0A481YX64_9VIRU</name>
<evidence type="ECO:0000256" key="4">
    <source>
        <dbReference type="ARBA" id="ARBA00022777"/>
    </source>
</evidence>
<dbReference type="InterPro" id="IPR008271">
    <property type="entry name" value="Ser/Thr_kinase_AS"/>
</dbReference>
<dbReference type="PROSITE" id="PS00107">
    <property type="entry name" value="PROTEIN_KINASE_ATP"/>
    <property type="match status" value="1"/>
</dbReference>
<accession>A0A481YX64</accession>
<keyword evidence="1 8" id="KW-0723">Serine/threonine-protein kinase</keyword>
<keyword evidence="2" id="KW-0808">Transferase</keyword>
<dbReference type="GO" id="GO:0004674">
    <property type="term" value="F:protein serine/threonine kinase activity"/>
    <property type="evidence" value="ECO:0007669"/>
    <property type="project" value="UniProtKB-KW"/>
</dbReference>
<dbReference type="Gene3D" id="1.10.510.10">
    <property type="entry name" value="Transferase(Phosphotransferase) domain 1"/>
    <property type="match status" value="1"/>
</dbReference>
<dbReference type="GO" id="GO:0005524">
    <property type="term" value="F:ATP binding"/>
    <property type="evidence" value="ECO:0007669"/>
    <property type="project" value="UniProtKB-UniRule"/>
</dbReference>
<evidence type="ECO:0000256" key="1">
    <source>
        <dbReference type="ARBA" id="ARBA00022527"/>
    </source>
</evidence>
<organism evidence="8">
    <name type="scientific">Marseillevirus LCMAC202</name>
    <dbReference type="NCBI Taxonomy" id="2506606"/>
    <lineage>
        <taxon>Viruses</taxon>
        <taxon>Varidnaviria</taxon>
        <taxon>Bamfordvirae</taxon>
        <taxon>Nucleocytoviricota</taxon>
        <taxon>Megaviricetes</taxon>
        <taxon>Pimascovirales</taxon>
        <taxon>Pimascovirales incertae sedis</taxon>
        <taxon>Marseilleviridae</taxon>
    </lineage>
</organism>
<dbReference type="InterPro" id="IPR011009">
    <property type="entry name" value="Kinase-like_dom_sf"/>
</dbReference>
<reference evidence="8" key="1">
    <citation type="journal article" date="2019" name="MBio">
        <title>Virus Genomes from Deep Sea Sediments Expand the Ocean Megavirome and Support Independent Origins of Viral Gigantism.</title>
        <authorList>
            <person name="Backstrom D."/>
            <person name="Yutin N."/>
            <person name="Jorgensen S.L."/>
            <person name="Dharamshi J."/>
            <person name="Homa F."/>
            <person name="Zaremba-Niedwiedzka K."/>
            <person name="Spang A."/>
            <person name="Wolf Y.I."/>
            <person name="Koonin E.V."/>
            <person name="Ettema T.J."/>
        </authorList>
    </citation>
    <scope>NUCLEOTIDE SEQUENCE</scope>
</reference>
<keyword evidence="4 8" id="KW-0418">Kinase</keyword>
<evidence type="ECO:0000259" key="7">
    <source>
        <dbReference type="PROSITE" id="PS50011"/>
    </source>
</evidence>
<dbReference type="SMART" id="SM00220">
    <property type="entry name" value="S_TKc"/>
    <property type="match status" value="1"/>
</dbReference>
<feature type="binding site" evidence="6">
    <location>
        <position position="101"/>
    </location>
    <ligand>
        <name>ATP</name>
        <dbReference type="ChEBI" id="CHEBI:30616"/>
    </ligand>
</feature>
<sequence>MNIETILQFKEDLDNYKLYDLRIIGRFYDISSIKQDDLKWLIAIKHTKDNMFATMNPGDISLHSEDELNNNFKFGKLIGRGSGGDVFSAIDVNTKEIVAIKICKDEPEQCKQELYFGTKLNHPNIINVKEGYNITVHTTAGTKVVPAIIMENCVSDLYRKTKQLQNPMTEGDAAKVVKAITTALGYLANQNIIHRDVKLDNILLCGPNGDIPKLADFGLATDYNPTEKLILPIGTLKYRPPEMFSNEKYDASIDIRALGIVMYELLTGINPYDPDDKLSDDELSTAIKQNHRLGDTKNEYKKLSDTAKNLIDDILGENMVNIKPSERPTANDILNHSWITVPHPPVQLDW</sequence>